<dbReference type="Pfam" id="PF02254">
    <property type="entry name" value="TrkA_N"/>
    <property type="match status" value="1"/>
</dbReference>
<dbReference type="PROSITE" id="PS51202">
    <property type="entry name" value="RCK_C"/>
    <property type="match status" value="2"/>
</dbReference>
<name>A0ABY7QUU7_9FIRM</name>
<dbReference type="Gene3D" id="3.40.50.720">
    <property type="entry name" value="NAD(P)-binding Rossmann-like Domain"/>
    <property type="match status" value="2"/>
</dbReference>
<proteinExistence type="predicted"/>
<dbReference type="InterPro" id="IPR050721">
    <property type="entry name" value="Trk_Ktr_HKT_K-transport"/>
</dbReference>
<organism evidence="2 3">
    <name type="scientific">Peptoniphilus equinus</name>
    <dbReference type="NCBI Taxonomy" id="3016343"/>
    <lineage>
        <taxon>Bacteria</taxon>
        <taxon>Bacillati</taxon>
        <taxon>Bacillota</taxon>
        <taxon>Tissierellia</taxon>
        <taxon>Tissierellales</taxon>
        <taxon>Peptoniphilaceae</taxon>
        <taxon>Peptoniphilus</taxon>
    </lineage>
</organism>
<dbReference type="Pfam" id="PF02080">
    <property type="entry name" value="TrkA_C"/>
    <property type="match status" value="2"/>
</dbReference>
<evidence type="ECO:0000313" key="2">
    <source>
        <dbReference type="EMBL" id="WBW50131.1"/>
    </source>
</evidence>
<dbReference type="InterPro" id="IPR003148">
    <property type="entry name" value="RCK_N"/>
</dbReference>
<dbReference type="EMBL" id="CP115667">
    <property type="protein sequence ID" value="WBW50131.1"/>
    <property type="molecule type" value="Genomic_DNA"/>
</dbReference>
<dbReference type="Gene3D" id="3.30.70.1450">
    <property type="entry name" value="Regulator of K+ conductance, C-terminal domain"/>
    <property type="match status" value="2"/>
</dbReference>
<sequence length="443" mass="49026">MKRYLIVGYSAVAAKVIPELVVDGDVTVLDRSERKLNTVMISSRLHAVSGNILHEDVIREIKDGSYDYILALTDSDRTNMLLCKALKTAATTTVALVHDMDTYQALRTLHQEMGIDKMVGSLNDVAQAVCHLVSDNLNYQSETFGLGKIEVTGHRVLARDGFDGKAIQTIDELKTLLVVGVTQGGELVIPGGDHVVHAGDYLYLMGLKRDILSFKNNHFHLSSKGPEDLLIVGSDHLATRMATFFENYHVNVVDDGEGVLELRHRYDHVFAKKTLLKGGEFLKSYPKDTVLLLTPLDEQNILLGLVAKTLGYKKVIVKVSDESYYTIVDGMQFTSVVNAEDIIAKRLVQSIHAERNVSVYMAFNGQAQVMEFQLPDHSWLEGRRLKDVGVPEGILIGGIIRRDKTAVIPRGGTGFEAKDTLIVFYSVEAQQTLHDFITGKGQS</sequence>
<dbReference type="SUPFAM" id="SSF116726">
    <property type="entry name" value="TrkA C-terminal domain-like"/>
    <property type="match status" value="2"/>
</dbReference>
<dbReference type="InterPro" id="IPR036721">
    <property type="entry name" value="RCK_C_sf"/>
</dbReference>
<keyword evidence="3" id="KW-1185">Reference proteome</keyword>
<dbReference type="PANTHER" id="PTHR43833">
    <property type="entry name" value="POTASSIUM CHANNEL PROTEIN 2-RELATED-RELATED"/>
    <property type="match status" value="1"/>
</dbReference>
<dbReference type="InterPro" id="IPR006037">
    <property type="entry name" value="RCK_C"/>
</dbReference>
<evidence type="ECO:0000313" key="3">
    <source>
        <dbReference type="Proteomes" id="UP001210339"/>
    </source>
</evidence>
<gene>
    <name evidence="2" type="ORF">O6R05_00800</name>
</gene>
<protein>
    <submittedName>
        <fullName evidence="2">NAD-binding protein</fullName>
    </submittedName>
</protein>
<evidence type="ECO:0000259" key="1">
    <source>
        <dbReference type="PROSITE" id="PS51202"/>
    </source>
</evidence>
<accession>A0ABY7QUU7</accession>
<dbReference type="SUPFAM" id="SSF51735">
    <property type="entry name" value="NAD(P)-binding Rossmann-fold domains"/>
    <property type="match status" value="2"/>
</dbReference>
<feature type="domain" description="RCK C-terminal" evidence="1">
    <location>
        <begin position="357"/>
        <end position="439"/>
    </location>
</feature>
<dbReference type="Proteomes" id="UP001210339">
    <property type="component" value="Chromosome"/>
</dbReference>
<dbReference type="RefSeq" id="WP_271191662.1">
    <property type="nucleotide sequence ID" value="NZ_CP115667.1"/>
</dbReference>
<dbReference type="InterPro" id="IPR036291">
    <property type="entry name" value="NAD(P)-bd_dom_sf"/>
</dbReference>
<feature type="domain" description="RCK C-terminal" evidence="1">
    <location>
        <begin position="139"/>
        <end position="220"/>
    </location>
</feature>
<reference evidence="2 3" key="1">
    <citation type="submission" date="2023-01" db="EMBL/GenBank/DDBJ databases">
        <authorList>
            <person name="Lee S.H."/>
            <person name="Jung H.S."/>
            <person name="Yun J.U."/>
        </authorList>
    </citation>
    <scope>NUCLEOTIDE SEQUENCE [LARGE SCALE GENOMIC DNA]</scope>
    <source>
        <strain evidence="2 3">CBA3646</strain>
    </source>
</reference>